<dbReference type="EMBL" id="LVIE01000190">
    <property type="protein sequence ID" value="OHT23155.1"/>
    <property type="molecule type" value="Genomic_DNA"/>
</dbReference>
<dbReference type="AlphaFoldDB" id="A0A1S1HLM2"/>
<name>A0A1S1HLM2_PROST</name>
<accession>A0A1S1HLM2</accession>
<evidence type="ECO:0000313" key="1">
    <source>
        <dbReference type="EMBL" id="OHT23155.1"/>
    </source>
</evidence>
<comment type="caution">
    <text evidence="1">The sequence shown here is derived from an EMBL/GenBank/DDBJ whole genome shotgun (WGS) entry which is preliminary data.</text>
</comment>
<proteinExistence type="predicted"/>
<evidence type="ECO:0000313" key="2">
    <source>
        <dbReference type="Proteomes" id="UP000179588"/>
    </source>
</evidence>
<keyword evidence="2" id="KW-1185">Reference proteome</keyword>
<protein>
    <submittedName>
        <fullName evidence="1">Uncharacterized protein</fullName>
    </submittedName>
</protein>
<gene>
    <name evidence="1" type="ORF">A3Q29_06930</name>
</gene>
<reference evidence="1 2" key="1">
    <citation type="submission" date="2016-03" db="EMBL/GenBank/DDBJ databases">
        <title>Genome sequence of Providencia stuartii strain, isolated from the salivary glands of larval Lucilia sericata.</title>
        <authorList>
            <person name="Yuan Y."/>
            <person name="Zhang Y."/>
            <person name="Fu S."/>
            <person name="Crippen T.L."/>
            <person name="Visi D."/>
            <person name="Benbow M.E."/>
            <person name="Allen M."/>
            <person name="Tomberlin J.K."/>
            <person name="Sze S.-H."/>
            <person name="Tarone A.M."/>
        </authorList>
    </citation>
    <scope>NUCLEOTIDE SEQUENCE [LARGE SCALE GENOMIC DNA]</scope>
    <source>
        <strain evidence="1 2">Crippen</strain>
    </source>
</reference>
<dbReference type="Proteomes" id="UP000179588">
    <property type="component" value="Unassembled WGS sequence"/>
</dbReference>
<sequence>MQILNRSLSGLFYAKVCQMTSLGELIMKIKYNSIYYPDGEWVDEKDNKVEMRDKSFHAKYNGRDIFVIINEVSVNDGHMTMGPSPVPIFYDAETLEELRSVGYIEPK</sequence>
<organism evidence="1 2">
    <name type="scientific">Providencia stuartii</name>
    <dbReference type="NCBI Taxonomy" id="588"/>
    <lineage>
        <taxon>Bacteria</taxon>
        <taxon>Pseudomonadati</taxon>
        <taxon>Pseudomonadota</taxon>
        <taxon>Gammaproteobacteria</taxon>
        <taxon>Enterobacterales</taxon>
        <taxon>Morganellaceae</taxon>
        <taxon>Providencia</taxon>
    </lineage>
</organism>